<dbReference type="FunFam" id="3.50.30.30:FF:000031">
    <property type="entry name" value="RING finger protein 215"/>
    <property type="match status" value="1"/>
</dbReference>
<evidence type="ECO:0000313" key="2">
    <source>
        <dbReference type="EMBL" id="KAI1232868.1"/>
    </source>
</evidence>
<reference evidence="2 3" key="2">
    <citation type="journal article" date="2021" name="J. Hered.">
        <title>Feather Gene Expression Elucidates the Developmental Basis of Plumage Iridescence in African Starlings.</title>
        <authorList>
            <person name="Rubenstein D.R."/>
            <person name="Corvelo A."/>
            <person name="MacManes M.D."/>
            <person name="Maia R."/>
            <person name="Narzisi G."/>
            <person name="Rousaki A."/>
            <person name="Vandenabeele P."/>
            <person name="Shawkey M.D."/>
            <person name="Solomon J."/>
        </authorList>
    </citation>
    <scope>NUCLEOTIDE SEQUENCE [LARGE SCALE GENOMIC DNA]</scope>
    <source>
        <strain evidence="2">SS15</strain>
    </source>
</reference>
<accession>A0A835P1Z3</accession>
<proteinExistence type="predicted"/>
<dbReference type="Proteomes" id="UP000618051">
    <property type="component" value="Unassembled WGS sequence"/>
</dbReference>
<comment type="caution">
    <text evidence="1">The sequence shown here is derived from an EMBL/GenBank/DDBJ whole genome shotgun (WGS) entry which is preliminary data.</text>
</comment>
<organism evidence="1">
    <name type="scientific">Lamprotornis superbus</name>
    <dbReference type="NCBI Taxonomy" id="245042"/>
    <lineage>
        <taxon>Eukaryota</taxon>
        <taxon>Metazoa</taxon>
        <taxon>Chordata</taxon>
        <taxon>Craniata</taxon>
        <taxon>Vertebrata</taxon>
        <taxon>Euteleostomi</taxon>
        <taxon>Archelosauria</taxon>
        <taxon>Archosauria</taxon>
        <taxon>Dinosauria</taxon>
        <taxon>Saurischia</taxon>
        <taxon>Theropoda</taxon>
        <taxon>Coelurosauria</taxon>
        <taxon>Aves</taxon>
        <taxon>Neognathae</taxon>
        <taxon>Neoaves</taxon>
        <taxon>Telluraves</taxon>
        <taxon>Australaves</taxon>
        <taxon>Passeriformes</taxon>
        <taxon>Sturnidae</taxon>
        <taxon>Lamprotornis</taxon>
    </lineage>
</organism>
<dbReference type="AlphaFoldDB" id="A0A835P1Z3"/>
<keyword evidence="3" id="KW-1185">Reference proteome</keyword>
<dbReference type="OrthoDB" id="8062037at2759"/>
<dbReference type="EMBL" id="JADDUC020000020">
    <property type="protein sequence ID" value="KAI1232868.1"/>
    <property type="molecule type" value="Genomic_DNA"/>
</dbReference>
<sequence length="272" mass="29224">VGDVEPDLGAADSWIGVVPVGTEEPGEGPRSAKEESFTTAVVTKMKRALVLGASALLILALNQNAIRELDVSQLLAKPVIIIQSSDNVTRLLGALLRGLRATAKITYQAVLLENLGVTLTLWSTCGLSRGGLYGEWQGVICPGESSSQVQVWCWGLGGAGSGARSLAPVPTALSPQKYLQQLWNTILLIALLLCTGVMVQAQRQSRQDLSERDAELDLKQHIRRRLLALKTRRYHPGKPPRTQACEIDSCAVCLDQFHKSQVGLGGLEPTLG</sequence>
<dbReference type="Gene3D" id="3.50.30.30">
    <property type="match status" value="1"/>
</dbReference>
<feature type="non-terminal residue" evidence="1">
    <location>
        <position position="1"/>
    </location>
</feature>
<dbReference type="PANTHER" id="PTHR16200">
    <property type="entry name" value="RING ZINC FINGER"/>
    <property type="match status" value="1"/>
</dbReference>
<name>A0A835P1Z3_9PASS</name>
<reference evidence="1" key="1">
    <citation type="submission" date="2020-10" db="EMBL/GenBank/DDBJ databases">
        <title>Feather gene expression reveals the developmental basis of iridescence in African starlings.</title>
        <authorList>
            <person name="Rubenstein D.R."/>
        </authorList>
    </citation>
    <scope>NUCLEOTIDE SEQUENCE</scope>
    <source>
        <strain evidence="1">SS15</strain>
        <tissue evidence="1">Liver</tissue>
    </source>
</reference>
<protein>
    <submittedName>
        <fullName evidence="1">RING finger protein 215</fullName>
    </submittedName>
</protein>
<evidence type="ECO:0000313" key="1">
    <source>
        <dbReference type="EMBL" id="KAG0132223.1"/>
    </source>
</evidence>
<reference evidence="2" key="3">
    <citation type="submission" date="2022-01" db="EMBL/GenBank/DDBJ databases">
        <authorList>
            <person name="Rubenstein D.R."/>
        </authorList>
    </citation>
    <scope>NUCLEOTIDE SEQUENCE</scope>
    <source>
        <strain evidence="2">SS15</strain>
        <tissue evidence="2">Liver</tissue>
    </source>
</reference>
<dbReference type="EMBL" id="JADDUC010000008">
    <property type="protein sequence ID" value="KAG0132223.1"/>
    <property type="molecule type" value="Genomic_DNA"/>
</dbReference>
<dbReference type="InterPro" id="IPR051073">
    <property type="entry name" value="ZNRF3_Arkadia_E3_ligases"/>
</dbReference>
<evidence type="ECO:0000313" key="3">
    <source>
        <dbReference type="Proteomes" id="UP000618051"/>
    </source>
</evidence>
<gene>
    <name evidence="2" type="ORF">IHE44_0006048</name>
    <name evidence="1" type="ORF">IHE44_013092</name>
</gene>